<dbReference type="EMBL" id="FPKW01000003">
    <property type="protein sequence ID" value="SFZ92301.1"/>
    <property type="molecule type" value="Genomic_DNA"/>
</dbReference>
<gene>
    <name evidence="1" type="ORF">SAMN05216324_103205</name>
</gene>
<reference evidence="2" key="1">
    <citation type="submission" date="2016-10" db="EMBL/GenBank/DDBJ databases">
        <authorList>
            <person name="Varghese N."/>
            <person name="Submissions S."/>
        </authorList>
    </citation>
    <scope>NUCLEOTIDE SEQUENCE [LARGE SCALE GENOMIC DNA]</scope>
    <source>
        <strain evidence="2">SUR2</strain>
    </source>
</reference>
<dbReference type="AlphaFoldDB" id="A0A1K2IIN3"/>
<protein>
    <submittedName>
        <fullName evidence="1">Uncharacterized protein</fullName>
    </submittedName>
</protein>
<dbReference type="Proteomes" id="UP000182034">
    <property type="component" value="Unassembled WGS sequence"/>
</dbReference>
<evidence type="ECO:0000313" key="2">
    <source>
        <dbReference type="Proteomes" id="UP000182034"/>
    </source>
</evidence>
<organism evidence="1 2">
    <name type="scientific">Chryseobacterium limigenitum</name>
    <dbReference type="NCBI Taxonomy" id="1612149"/>
    <lineage>
        <taxon>Bacteria</taxon>
        <taxon>Pseudomonadati</taxon>
        <taxon>Bacteroidota</taxon>
        <taxon>Flavobacteriia</taxon>
        <taxon>Flavobacteriales</taxon>
        <taxon>Weeksellaceae</taxon>
        <taxon>Chryseobacterium group</taxon>
        <taxon>Chryseobacterium</taxon>
    </lineage>
</organism>
<accession>A0A1K2IIN3</accession>
<dbReference type="STRING" id="1612149.SAMN05216324_103205"/>
<keyword evidence="2" id="KW-1185">Reference proteome</keyword>
<name>A0A1K2IIN3_9FLAO</name>
<proteinExistence type="predicted"/>
<sequence>MRAMIKRIILVIFILLIITAISGFLYTQKHSLEKVSSIKKVDHTEKIAK</sequence>
<evidence type="ECO:0000313" key="1">
    <source>
        <dbReference type="EMBL" id="SFZ92301.1"/>
    </source>
</evidence>